<dbReference type="Proteomes" id="UP000735302">
    <property type="component" value="Unassembled WGS sequence"/>
</dbReference>
<dbReference type="AlphaFoldDB" id="A0AAV4D0H9"/>
<proteinExistence type="predicted"/>
<sequence>MGKGRGGEAEGGVTALYSTSGGDDNDDDDDDDDGDDDDGGGGGGGGGGGDDDDDGDDDDVDDGYAKRATDRIAAHYKASNREKCIHQDFTGQNCQVAWGRICSVCGSIDIMFTVDPVQCPGFLKSCKLSV</sequence>
<reference evidence="2 3" key="1">
    <citation type="journal article" date="2021" name="Elife">
        <title>Chloroplast acquisition without the gene transfer in kleptoplastic sea slugs, Plakobranchus ocellatus.</title>
        <authorList>
            <person name="Maeda T."/>
            <person name="Takahashi S."/>
            <person name="Yoshida T."/>
            <person name="Shimamura S."/>
            <person name="Takaki Y."/>
            <person name="Nagai Y."/>
            <person name="Toyoda A."/>
            <person name="Suzuki Y."/>
            <person name="Arimoto A."/>
            <person name="Ishii H."/>
            <person name="Satoh N."/>
            <person name="Nishiyama T."/>
            <person name="Hasebe M."/>
            <person name="Maruyama T."/>
            <person name="Minagawa J."/>
            <person name="Obokata J."/>
            <person name="Shigenobu S."/>
        </authorList>
    </citation>
    <scope>NUCLEOTIDE SEQUENCE [LARGE SCALE GENOMIC DNA]</scope>
</reference>
<accession>A0AAV4D0H9</accession>
<feature type="compositionally biased region" description="Acidic residues" evidence="1">
    <location>
        <begin position="49"/>
        <end position="62"/>
    </location>
</feature>
<feature type="region of interest" description="Disordered" evidence="1">
    <location>
        <begin position="1"/>
        <end position="66"/>
    </location>
</feature>
<feature type="compositionally biased region" description="Acidic residues" evidence="1">
    <location>
        <begin position="23"/>
        <end position="39"/>
    </location>
</feature>
<evidence type="ECO:0000313" key="3">
    <source>
        <dbReference type="Proteomes" id="UP000735302"/>
    </source>
</evidence>
<keyword evidence="3" id="KW-1185">Reference proteome</keyword>
<evidence type="ECO:0000256" key="1">
    <source>
        <dbReference type="SAM" id="MobiDB-lite"/>
    </source>
</evidence>
<dbReference type="EMBL" id="BLXT01007302">
    <property type="protein sequence ID" value="GFO37693.1"/>
    <property type="molecule type" value="Genomic_DNA"/>
</dbReference>
<protein>
    <submittedName>
        <fullName evidence="2">Uncharacterized protein</fullName>
    </submittedName>
</protein>
<comment type="caution">
    <text evidence="2">The sequence shown here is derived from an EMBL/GenBank/DDBJ whole genome shotgun (WGS) entry which is preliminary data.</text>
</comment>
<organism evidence="2 3">
    <name type="scientific">Plakobranchus ocellatus</name>
    <dbReference type="NCBI Taxonomy" id="259542"/>
    <lineage>
        <taxon>Eukaryota</taxon>
        <taxon>Metazoa</taxon>
        <taxon>Spiralia</taxon>
        <taxon>Lophotrochozoa</taxon>
        <taxon>Mollusca</taxon>
        <taxon>Gastropoda</taxon>
        <taxon>Heterobranchia</taxon>
        <taxon>Euthyneura</taxon>
        <taxon>Panpulmonata</taxon>
        <taxon>Sacoglossa</taxon>
        <taxon>Placobranchoidea</taxon>
        <taxon>Plakobranchidae</taxon>
        <taxon>Plakobranchus</taxon>
    </lineage>
</organism>
<gene>
    <name evidence="2" type="ORF">PoB_006419800</name>
</gene>
<name>A0AAV4D0H9_9GAST</name>
<evidence type="ECO:0000313" key="2">
    <source>
        <dbReference type="EMBL" id="GFO37693.1"/>
    </source>
</evidence>